<comment type="caution">
    <text evidence="1">The sequence shown here is derived from an EMBL/GenBank/DDBJ whole genome shotgun (WGS) entry which is preliminary data.</text>
</comment>
<dbReference type="Proteomes" id="UP000054630">
    <property type="component" value="Unassembled WGS sequence"/>
</dbReference>
<dbReference type="AlphaFoldDB" id="A0A0V0RI06"/>
<name>A0A0V0RI06_9BILA</name>
<evidence type="ECO:0000313" key="3">
    <source>
        <dbReference type="Proteomes" id="UP000054630"/>
    </source>
</evidence>
<sequence length="131" mass="14803">MNDKRSNITDFVMTKAVFRLSSSTFYGVLPWLIFNFGHAPSSSWSHLGPECHRLSAANVETGHPLLAKSAGLSGVAQYRYESGEMISWMSHTRFETNGFHRCELLRIQHRATELSLQQKQLLIGKSASRFT</sequence>
<organism evidence="1 3">
    <name type="scientific">Trichinella nelsoni</name>
    <dbReference type="NCBI Taxonomy" id="6336"/>
    <lineage>
        <taxon>Eukaryota</taxon>
        <taxon>Metazoa</taxon>
        <taxon>Ecdysozoa</taxon>
        <taxon>Nematoda</taxon>
        <taxon>Enoplea</taxon>
        <taxon>Dorylaimia</taxon>
        <taxon>Trichinellida</taxon>
        <taxon>Trichinellidae</taxon>
        <taxon>Trichinella</taxon>
    </lineage>
</organism>
<dbReference type="EMBL" id="JYDL01000172">
    <property type="protein sequence ID" value="KRX14092.1"/>
    <property type="molecule type" value="Genomic_DNA"/>
</dbReference>
<reference evidence="1 3" key="1">
    <citation type="submission" date="2015-01" db="EMBL/GenBank/DDBJ databases">
        <title>Evolution of Trichinella species and genotypes.</title>
        <authorList>
            <person name="Korhonen P.K."/>
            <person name="Edoardo P."/>
            <person name="Giuseppe L.R."/>
            <person name="Gasser R.B."/>
        </authorList>
    </citation>
    <scope>NUCLEOTIDE SEQUENCE [LARGE SCALE GENOMIC DNA]</scope>
    <source>
        <strain evidence="1">ISS37</strain>
    </source>
</reference>
<proteinExistence type="predicted"/>
<gene>
    <name evidence="1" type="ORF">T07_10917</name>
    <name evidence="2" type="ORF">T07_5608</name>
</gene>
<dbReference type="EMBL" id="JYDL01000049">
    <property type="protein sequence ID" value="KRX20377.1"/>
    <property type="molecule type" value="Genomic_DNA"/>
</dbReference>
<evidence type="ECO:0000313" key="2">
    <source>
        <dbReference type="EMBL" id="KRX20377.1"/>
    </source>
</evidence>
<dbReference type="OrthoDB" id="5918204at2759"/>
<evidence type="ECO:0000313" key="1">
    <source>
        <dbReference type="EMBL" id="KRX14092.1"/>
    </source>
</evidence>
<keyword evidence="3" id="KW-1185">Reference proteome</keyword>
<accession>A0A0V0RI06</accession>
<protein>
    <submittedName>
        <fullName evidence="1">Uncharacterized protein</fullName>
    </submittedName>
</protein>